<dbReference type="OrthoDB" id="9995306at2759"/>
<dbReference type="InParanoid" id="A8PUT1"/>
<dbReference type="AlphaFoldDB" id="A8PUT1"/>
<evidence type="ECO:0000313" key="1">
    <source>
        <dbReference type="EMBL" id="EDP44959.1"/>
    </source>
</evidence>
<dbReference type="VEuPathDB" id="FungiDB:MGL_0766"/>
<dbReference type="RefSeq" id="XP_001732173.1">
    <property type="nucleotide sequence ID" value="XM_001732121.1"/>
</dbReference>
<dbReference type="KEGG" id="mgl:MGL_0766"/>
<organism evidence="1 2">
    <name type="scientific">Malassezia globosa (strain ATCC MYA-4612 / CBS 7966)</name>
    <name type="common">Dandruff-associated fungus</name>
    <dbReference type="NCBI Taxonomy" id="425265"/>
    <lineage>
        <taxon>Eukaryota</taxon>
        <taxon>Fungi</taxon>
        <taxon>Dikarya</taxon>
        <taxon>Basidiomycota</taxon>
        <taxon>Ustilaginomycotina</taxon>
        <taxon>Malasseziomycetes</taxon>
        <taxon>Malasseziales</taxon>
        <taxon>Malasseziaceae</taxon>
        <taxon>Malassezia</taxon>
    </lineage>
</organism>
<reference evidence="1 2" key="1">
    <citation type="journal article" date="2007" name="Proc. Natl. Acad. Sci. U.S.A.">
        <title>Dandruff-associated Malassezia genomes reveal convergent and divergent virulence traits shared with plant and human fungal pathogens.</title>
        <authorList>
            <person name="Xu J."/>
            <person name="Saunders C.W."/>
            <person name="Hu P."/>
            <person name="Grant R.A."/>
            <person name="Boekhout T."/>
            <person name="Kuramae E.E."/>
            <person name="Kronstad J.W."/>
            <person name="Deangelis Y.M."/>
            <person name="Reeder N.L."/>
            <person name="Johnstone K.R."/>
            <person name="Leland M."/>
            <person name="Fieno A.M."/>
            <person name="Begley W.M."/>
            <person name="Sun Y."/>
            <person name="Lacey M.P."/>
            <person name="Chaudhary T."/>
            <person name="Keough T."/>
            <person name="Chu L."/>
            <person name="Sears R."/>
            <person name="Yuan B."/>
            <person name="Dawson T.L.Jr."/>
        </authorList>
    </citation>
    <scope>NUCLEOTIDE SEQUENCE [LARGE SCALE GENOMIC DNA]</scope>
    <source>
        <strain evidence="2">ATCC MYA-4612 / CBS 7966</strain>
    </source>
</reference>
<dbReference type="EMBL" id="AAYY01000002">
    <property type="protein sequence ID" value="EDP44959.1"/>
    <property type="molecule type" value="Genomic_DNA"/>
</dbReference>
<comment type="caution">
    <text evidence="1">The sequence shown here is derived from an EMBL/GenBank/DDBJ whole genome shotgun (WGS) entry which is preliminary data.</text>
</comment>
<keyword evidence="2" id="KW-1185">Reference proteome</keyword>
<accession>A8PUT1</accession>
<sequence>MHADACAAQSGHGTVDEGDERLFRYLLRTADVWVSINELPSGRAAACDGEIGVYALVRPTAATTSSSNEALQPFLLDRYMPASTKHLYRILPDGTGPKQEDGTRALVRVWSRGSGADII</sequence>
<gene>
    <name evidence="1" type="ORF">MGL_0766</name>
</gene>
<protein>
    <submittedName>
        <fullName evidence="1">Uncharacterized protein</fullName>
    </submittedName>
</protein>
<dbReference type="GeneID" id="5856479"/>
<proteinExistence type="predicted"/>
<name>A8PUT1_MALGO</name>
<evidence type="ECO:0000313" key="2">
    <source>
        <dbReference type="Proteomes" id="UP000008837"/>
    </source>
</evidence>
<dbReference type="Proteomes" id="UP000008837">
    <property type="component" value="Unassembled WGS sequence"/>
</dbReference>